<dbReference type="STRING" id="751945.Theos_0987"/>
<feature type="signal peptide" evidence="1">
    <location>
        <begin position="1"/>
        <end position="17"/>
    </location>
</feature>
<protein>
    <submittedName>
        <fullName evidence="2">Uncharacterized protein</fullName>
    </submittedName>
</protein>
<dbReference type="HOGENOM" id="CLU_1383607_0_0_0"/>
<dbReference type="Proteomes" id="UP000000211">
    <property type="component" value="Chromosome"/>
</dbReference>
<feature type="chain" id="PRO_5003912229" evidence="1">
    <location>
        <begin position="18"/>
        <end position="197"/>
    </location>
</feature>
<sequence length="197" mass="21061">MGRALAFFSLLLFPAWAQSINCDASDLRYDFGASGSFMQETVGGVPYPVANLVAYLDLLSQSSSKRFLPTTAVGGLGRYVECVASAPTRSGGGGTICGARNDWCLRITNVTGVFPVDWRTRLYVLVQLLSCSGGCTNHVPGVTLISALPDNRGLLSLSPGATATFRVYFLVELSPEDTFTAFPATGSLTFTYGYQRN</sequence>
<dbReference type="KEGG" id="tos:Theos_0987"/>
<organism evidence="2 3">
    <name type="scientific">Thermus oshimai JL-2</name>
    <dbReference type="NCBI Taxonomy" id="751945"/>
    <lineage>
        <taxon>Bacteria</taxon>
        <taxon>Thermotogati</taxon>
        <taxon>Deinococcota</taxon>
        <taxon>Deinococci</taxon>
        <taxon>Thermales</taxon>
        <taxon>Thermaceae</taxon>
        <taxon>Thermus</taxon>
    </lineage>
</organism>
<accession>K7QZ17</accession>
<dbReference type="PATRIC" id="fig|751945.3.peg.982"/>
<evidence type="ECO:0000313" key="2">
    <source>
        <dbReference type="EMBL" id="AFV76040.1"/>
    </source>
</evidence>
<evidence type="ECO:0000313" key="3">
    <source>
        <dbReference type="Proteomes" id="UP000000211"/>
    </source>
</evidence>
<reference evidence="2 3" key="1">
    <citation type="journal article" date="2013" name="Genome Announc.">
        <title>Whole Genome Sequencing of Thermus oshimai JL-2 and Thermus thermophilus JL-18, Incomplete Denitrifiers from the United States Great Basin.</title>
        <authorList>
            <person name="Murugapiran S.K."/>
            <person name="Huntemann M."/>
            <person name="Wei C.L."/>
            <person name="Han J."/>
            <person name="Detter J.C."/>
            <person name="Han C.S."/>
            <person name="Erkkila T.H."/>
            <person name="Teshima H."/>
            <person name="Chen A."/>
            <person name="Kyrpides N."/>
            <person name="Mavrommatis K."/>
            <person name="Markowitz V."/>
            <person name="Szeto E."/>
            <person name="Ivanova N."/>
            <person name="Pagani I."/>
            <person name="Lam J."/>
            <person name="McDonald A.I."/>
            <person name="Dodsworth J.A."/>
            <person name="Pati A."/>
            <person name="Goodwin L."/>
            <person name="Peters L."/>
            <person name="Pitluck S."/>
            <person name="Woyke T."/>
            <person name="Hedlund B.P."/>
        </authorList>
    </citation>
    <scope>NUCLEOTIDE SEQUENCE</scope>
    <source>
        <strain evidence="2 3">JL-2</strain>
    </source>
</reference>
<dbReference type="eggNOG" id="ENOG5030PUN">
    <property type="taxonomic scope" value="Bacteria"/>
</dbReference>
<gene>
    <name evidence="2" type="ORF">Theos_0987</name>
</gene>
<evidence type="ECO:0000256" key="1">
    <source>
        <dbReference type="SAM" id="SignalP"/>
    </source>
</evidence>
<keyword evidence="3" id="KW-1185">Reference proteome</keyword>
<dbReference type="EMBL" id="CP003249">
    <property type="protein sequence ID" value="AFV76040.1"/>
    <property type="molecule type" value="Genomic_DNA"/>
</dbReference>
<name>K7QZ17_THEOS</name>
<keyword evidence="1" id="KW-0732">Signal</keyword>
<proteinExistence type="predicted"/>
<dbReference type="AlphaFoldDB" id="K7QZ17"/>